<name>A0A9E8SCD1_9FLAO</name>
<evidence type="ECO:0000256" key="2">
    <source>
        <dbReference type="ARBA" id="ARBA00009450"/>
    </source>
</evidence>
<dbReference type="GO" id="GO:0046930">
    <property type="term" value="C:pore complex"/>
    <property type="evidence" value="ECO:0007669"/>
    <property type="project" value="UniProtKB-KW"/>
</dbReference>
<keyword evidence="13" id="KW-0998">Cell outer membrane</keyword>
<comment type="similarity">
    <text evidence="2">Belongs to the BexD/CtrA/VexA family.</text>
</comment>
<keyword evidence="3" id="KW-0813">Transport</keyword>
<accession>A0A9E8SCD1</accession>
<dbReference type="Pfam" id="PF22461">
    <property type="entry name" value="SLBB_2"/>
    <property type="match status" value="1"/>
</dbReference>
<keyword evidence="19" id="KW-1185">Reference proteome</keyword>
<keyword evidence="4" id="KW-1134">Transmembrane beta strand</keyword>
<keyword evidence="9" id="KW-0406">Ion transport</keyword>
<dbReference type="GO" id="GO:0006811">
    <property type="term" value="P:monoatomic ion transport"/>
    <property type="evidence" value="ECO:0007669"/>
    <property type="project" value="UniProtKB-KW"/>
</dbReference>
<dbReference type="PANTHER" id="PTHR33619:SF3">
    <property type="entry name" value="POLYSACCHARIDE EXPORT PROTEIN GFCE-RELATED"/>
    <property type="match status" value="1"/>
</dbReference>
<evidence type="ECO:0000256" key="8">
    <source>
        <dbReference type="ARBA" id="ARBA00023047"/>
    </source>
</evidence>
<dbReference type="InterPro" id="IPR054765">
    <property type="entry name" value="SLBB_dom"/>
</dbReference>
<dbReference type="RefSeq" id="WP_267675774.1">
    <property type="nucleotide sequence ID" value="NZ_CP113088.1"/>
</dbReference>
<evidence type="ECO:0000313" key="19">
    <source>
        <dbReference type="Proteomes" id="UP001164705"/>
    </source>
</evidence>
<keyword evidence="5" id="KW-0762">Sugar transport</keyword>
<dbReference type="EMBL" id="CP113088">
    <property type="protein sequence ID" value="WAC01158.1"/>
    <property type="molecule type" value="Genomic_DNA"/>
</dbReference>
<keyword evidence="12" id="KW-0564">Palmitate</keyword>
<evidence type="ECO:0000256" key="4">
    <source>
        <dbReference type="ARBA" id="ARBA00022452"/>
    </source>
</evidence>
<sequence>MYKSSLILLVLVMLLQSCKSKKEILYFQDAQNSNIEKINYQETKIQPNDILSIIVSTPLPEAAIPYNSQSLGETNFNIEALKLQGYLVSEEHTINFPILGLFSTKDKTIDALGLEVKQRLEDGDHLKDATVNVRLLNAKITILGEVKLPGTFTFTERSITVPQALGYAGDLAITGERKDVLLIREENGKRSITHIDLTKTDWFDTPNYYVKPNDVIVVNPNNTKVKSAGFIGNAGVVLTIASLVLSSIVLISR</sequence>
<evidence type="ECO:0000256" key="10">
    <source>
        <dbReference type="ARBA" id="ARBA00023114"/>
    </source>
</evidence>
<proteinExistence type="inferred from homology"/>
<evidence type="ECO:0000256" key="13">
    <source>
        <dbReference type="ARBA" id="ARBA00023237"/>
    </source>
</evidence>
<reference evidence="18" key="1">
    <citation type="submission" date="2022-11" db="EMBL/GenBank/DDBJ databases">
        <title>Lacinutrix neustonica HL-RS19T sp. nov., isolated from the surface microlayer sample of brackish Lake Shihwa.</title>
        <authorList>
            <person name="Choi J.Y."/>
            <person name="Hwang C.Y."/>
        </authorList>
    </citation>
    <scope>NUCLEOTIDE SEQUENCE</scope>
    <source>
        <strain evidence="18">HL-RS19</strain>
    </source>
</reference>
<evidence type="ECO:0000256" key="12">
    <source>
        <dbReference type="ARBA" id="ARBA00023139"/>
    </source>
</evidence>
<evidence type="ECO:0000256" key="14">
    <source>
        <dbReference type="ARBA" id="ARBA00023288"/>
    </source>
</evidence>
<keyword evidence="10" id="KW-0626">Porin</keyword>
<dbReference type="InterPro" id="IPR049712">
    <property type="entry name" value="Poly_export"/>
</dbReference>
<keyword evidence="8" id="KW-0625">Polysaccharide transport</keyword>
<dbReference type="GO" id="GO:0009279">
    <property type="term" value="C:cell outer membrane"/>
    <property type="evidence" value="ECO:0007669"/>
    <property type="project" value="UniProtKB-SubCell"/>
</dbReference>
<evidence type="ECO:0000256" key="1">
    <source>
        <dbReference type="ARBA" id="ARBA00004571"/>
    </source>
</evidence>
<protein>
    <submittedName>
        <fullName evidence="18">Polysaccharide biosynthesis/export family protein</fullName>
    </submittedName>
</protein>
<keyword evidence="6 15" id="KW-0812">Transmembrane</keyword>
<dbReference type="Proteomes" id="UP001164705">
    <property type="component" value="Chromosome"/>
</dbReference>
<evidence type="ECO:0000259" key="17">
    <source>
        <dbReference type="Pfam" id="PF22461"/>
    </source>
</evidence>
<dbReference type="InterPro" id="IPR003715">
    <property type="entry name" value="Poly_export_N"/>
</dbReference>
<dbReference type="PANTHER" id="PTHR33619">
    <property type="entry name" value="POLYSACCHARIDE EXPORT PROTEIN GFCE-RELATED"/>
    <property type="match status" value="1"/>
</dbReference>
<evidence type="ECO:0000256" key="6">
    <source>
        <dbReference type="ARBA" id="ARBA00022692"/>
    </source>
</evidence>
<dbReference type="Pfam" id="PF02563">
    <property type="entry name" value="Poly_export"/>
    <property type="match status" value="1"/>
</dbReference>
<evidence type="ECO:0000256" key="5">
    <source>
        <dbReference type="ARBA" id="ARBA00022597"/>
    </source>
</evidence>
<evidence type="ECO:0000259" key="16">
    <source>
        <dbReference type="Pfam" id="PF02563"/>
    </source>
</evidence>
<evidence type="ECO:0000313" key="18">
    <source>
        <dbReference type="EMBL" id="WAC01158.1"/>
    </source>
</evidence>
<keyword evidence="7" id="KW-0732">Signal</keyword>
<feature type="transmembrane region" description="Helical" evidence="15">
    <location>
        <begin position="230"/>
        <end position="251"/>
    </location>
</feature>
<dbReference type="PROSITE" id="PS51257">
    <property type="entry name" value="PROKAR_LIPOPROTEIN"/>
    <property type="match status" value="1"/>
</dbReference>
<evidence type="ECO:0000256" key="15">
    <source>
        <dbReference type="SAM" id="Phobius"/>
    </source>
</evidence>
<dbReference type="GO" id="GO:0015159">
    <property type="term" value="F:polysaccharide transmembrane transporter activity"/>
    <property type="evidence" value="ECO:0007669"/>
    <property type="project" value="InterPro"/>
</dbReference>
<feature type="domain" description="SLBB" evidence="17">
    <location>
        <begin position="139"/>
        <end position="218"/>
    </location>
</feature>
<organism evidence="18 19">
    <name type="scientific">Lacinutrix neustonica</name>
    <dbReference type="NCBI Taxonomy" id="2980107"/>
    <lineage>
        <taxon>Bacteria</taxon>
        <taxon>Pseudomonadati</taxon>
        <taxon>Bacteroidota</taxon>
        <taxon>Flavobacteriia</taxon>
        <taxon>Flavobacteriales</taxon>
        <taxon>Flavobacteriaceae</taxon>
        <taxon>Lacinutrix</taxon>
    </lineage>
</organism>
<feature type="domain" description="Polysaccharide export protein N-terminal" evidence="16">
    <location>
        <begin position="41"/>
        <end position="135"/>
    </location>
</feature>
<evidence type="ECO:0000256" key="11">
    <source>
        <dbReference type="ARBA" id="ARBA00023136"/>
    </source>
</evidence>
<dbReference type="KEGG" id="lnu:N7U66_13470"/>
<comment type="subcellular location">
    <subcellularLocation>
        <location evidence="1">Cell outer membrane</location>
        <topology evidence="1">Multi-pass membrane protein</topology>
    </subcellularLocation>
</comment>
<evidence type="ECO:0000256" key="9">
    <source>
        <dbReference type="ARBA" id="ARBA00023065"/>
    </source>
</evidence>
<evidence type="ECO:0000256" key="3">
    <source>
        <dbReference type="ARBA" id="ARBA00022448"/>
    </source>
</evidence>
<dbReference type="GO" id="GO:0015288">
    <property type="term" value="F:porin activity"/>
    <property type="evidence" value="ECO:0007669"/>
    <property type="project" value="UniProtKB-KW"/>
</dbReference>
<dbReference type="AlphaFoldDB" id="A0A9E8SCD1"/>
<gene>
    <name evidence="18" type="ORF">N7U66_13470</name>
</gene>
<keyword evidence="15" id="KW-1133">Transmembrane helix</keyword>
<evidence type="ECO:0000256" key="7">
    <source>
        <dbReference type="ARBA" id="ARBA00022729"/>
    </source>
</evidence>
<keyword evidence="11 15" id="KW-0472">Membrane</keyword>
<keyword evidence="14" id="KW-0449">Lipoprotein</keyword>
<dbReference type="Gene3D" id="3.10.560.10">
    <property type="entry name" value="Outer membrane lipoprotein wza domain like"/>
    <property type="match status" value="1"/>
</dbReference>